<protein>
    <recommendedName>
        <fullName evidence="3">Type I-B CRISPR-associated protein Cas8b1/Cst1</fullName>
    </recommendedName>
</protein>
<reference evidence="1 2" key="1">
    <citation type="submission" date="2019-08" db="EMBL/GenBank/DDBJ databases">
        <title>Calorimonas adulescens gen. nov., sp. nov., an anaerobic thermophilic bacterium from Sakhalin hot spring.</title>
        <authorList>
            <person name="Khomyakova M.A."/>
            <person name="Merkel A.Y."/>
            <person name="Novikov A."/>
            <person name="Bonch-Osmolovskaya E.A."/>
            <person name="Slobodkin A.I."/>
        </authorList>
    </citation>
    <scope>NUCLEOTIDE SEQUENCE [LARGE SCALE GENOMIC DNA]</scope>
    <source>
        <strain evidence="1 2">A05MB</strain>
    </source>
</reference>
<evidence type="ECO:0000313" key="1">
    <source>
        <dbReference type="EMBL" id="TZE81611.1"/>
    </source>
</evidence>
<proteinExistence type="predicted"/>
<organism evidence="1 2">
    <name type="scientific">Calorimonas adulescens</name>
    <dbReference type="NCBI Taxonomy" id="2606906"/>
    <lineage>
        <taxon>Bacteria</taxon>
        <taxon>Bacillati</taxon>
        <taxon>Bacillota</taxon>
        <taxon>Clostridia</taxon>
        <taxon>Thermoanaerobacterales</taxon>
        <taxon>Thermoanaerobacteraceae</taxon>
        <taxon>Calorimonas</taxon>
    </lineage>
</organism>
<evidence type="ECO:0000313" key="2">
    <source>
        <dbReference type="Proteomes" id="UP000322976"/>
    </source>
</evidence>
<name>A0A5D8QAR7_9THEO</name>
<dbReference type="AlphaFoldDB" id="A0A5D8QAR7"/>
<dbReference type="EMBL" id="VTPS01000012">
    <property type="protein sequence ID" value="TZE81611.1"/>
    <property type="molecule type" value="Genomic_DNA"/>
</dbReference>
<sequence length="525" mass="61485">MNIVISTRNDVWLNNALTNFYRMVNDIQKNYSSICTGRIFPDRVEIEVHDEDKFVELFMQKIFDDRDRYIFVEREKNGVSSNTRKDYICLQYGSKVEGRNVLKESTYSPADSNTVIKNFLDQYRVINGKRKKERCILCGEEYVKPRNSDGLKQAVYPLSTRNKAMSNIRTDFYKENGSMPREYFKNVCPTCYIMGVLEWCDPAHVFLTRFDKGSSYLLIPEVARLDELYDFKEFYSKTLYVDNLVSSLKIKVNRNGEERDEYAYGGYSLLLAFLEEAYSQYYMFEDRPDTLYFNDWLMMEIPSGNMRDVRPTEIDIDREILDVIYGCVDKNVYAFKGVIDNIRVIKGDGSFDFSVEPEVKEQMSYCFLRDDFDGFAHAVSPSGSSNVIFLGKDYNNLTNFIKLWRWEKLKLSDDDYKTTQQVAAIIARVAEQHSNLLFRLDRVRSISDLLDLLREVGRRFIFLEEKDRRYLSPGALDRVVEILSKREIDGSEFDDFKNTLAILSYAYVGRNMKFVDSKEEVSVND</sequence>
<evidence type="ECO:0008006" key="3">
    <source>
        <dbReference type="Google" id="ProtNLM"/>
    </source>
</evidence>
<keyword evidence="2" id="KW-1185">Reference proteome</keyword>
<comment type="caution">
    <text evidence="1">The sequence shown here is derived from an EMBL/GenBank/DDBJ whole genome shotgun (WGS) entry which is preliminary data.</text>
</comment>
<gene>
    <name evidence="1" type="ORF">FWJ32_08840</name>
</gene>
<dbReference type="RefSeq" id="WP_149545588.1">
    <property type="nucleotide sequence ID" value="NZ_VTPS01000012.1"/>
</dbReference>
<dbReference type="Proteomes" id="UP000322976">
    <property type="component" value="Unassembled WGS sequence"/>
</dbReference>
<accession>A0A5D8QAR7</accession>